<feature type="compositionally biased region" description="Low complexity" evidence="1">
    <location>
        <begin position="181"/>
        <end position="192"/>
    </location>
</feature>
<dbReference type="RefSeq" id="WP_158039383.1">
    <property type="nucleotide sequence ID" value="NZ_JACCFV010000001.1"/>
</dbReference>
<dbReference type="EMBL" id="WBJZ01000003">
    <property type="protein sequence ID" value="KAB1660283.1"/>
    <property type="molecule type" value="Genomic_DNA"/>
</dbReference>
<proteinExistence type="predicted"/>
<gene>
    <name evidence="2" type="ORF">F8O01_02845</name>
</gene>
<feature type="region of interest" description="Disordered" evidence="1">
    <location>
        <begin position="173"/>
        <end position="194"/>
    </location>
</feature>
<feature type="compositionally biased region" description="Basic and acidic residues" evidence="1">
    <location>
        <begin position="39"/>
        <end position="58"/>
    </location>
</feature>
<comment type="caution">
    <text evidence="2">The sequence shown here is derived from an EMBL/GenBank/DDBJ whole genome shotgun (WGS) entry which is preliminary data.</text>
</comment>
<sequence length="472" mass="50690">MARAFKQTREEWAATNGWMTQADGAARTSEMQGYIDADRAAAQRAADEGRSKLDEAKVQSEAAQTQVQQENEQLANDLKARAEASDAERTSFAADHDPGGPKSSAEAQREFDELADDKLIIYNEYVNPDDDTFTSTNDQIAESGTAEIDPTKGVSELSDEDLQREVQELGANYDPYADIPSSGDSGSGSSSSTAGMTRADIVHLDMPLLRDLANRCAQINEAFQKGTASDQSAAWYAGTRTCLGYNSGLVNGVIKEFYSNWKIRRGKIRESAEQYGKNARIVEQNFTRLDVEIAAKAVRQRAVFLESKRRALAASESRETPEGKALTQPELDLYDGTVEFIGMKSGISLTGAAIGAKLALQVEGAASPYAASAGDDFGTGDFTPDAVFTTPDPSDLSDPEKCLDEGTAQTDYYRSDGFEPGRPGSPGGIPGLIDLATTLIGRRGGTPLEYPDGTMHVVLAGPRGMVPRAAFE</sequence>
<reference evidence="2 3" key="1">
    <citation type="submission" date="2019-09" db="EMBL/GenBank/DDBJ databases">
        <title>Phylogeny of genus Pseudoclavibacter and closely related genus.</title>
        <authorList>
            <person name="Li Y."/>
        </authorList>
    </citation>
    <scope>NUCLEOTIDE SEQUENCE [LARGE SCALE GENOMIC DNA]</scope>
    <source>
        <strain evidence="2 3">DSM 23821</strain>
    </source>
</reference>
<name>A0A7J5C2K9_9MICO</name>
<keyword evidence="3" id="KW-1185">Reference proteome</keyword>
<dbReference type="AlphaFoldDB" id="A0A7J5C2K9"/>
<feature type="compositionally biased region" description="Polar residues" evidence="1">
    <location>
        <begin position="133"/>
        <end position="142"/>
    </location>
</feature>
<evidence type="ECO:0000256" key="1">
    <source>
        <dbReference type="SAM" id="MobiDB-lite"/>
    </source>
</evidence>
<feature type="compositionally biased region" description="Basic and acidic residues" evidence="1">
    <location>
        <begin position="78"/>
        <end position="99"/>
    </location>
</feature>
<evidence type="ECO:0000313" key="3">
    <source>
        <dbReference type="Proteomes" id="UP000467240"/>
    </source>
</evidence>
<feature type="compositionally biased region" description="Polar residues" evidence="1">
    <location>
        <begin position="61"/>
        <end position="74"/>
    </location>
</feature>
<dbReference type="OrthoDB" id="4828169at2"/>
<feature type="region of interest" description="Disordered" evidence="1">
    <location>
        <begin position="39"/>
        <end position="107"/>
    </location>
</feature>
<feature type="region of interest" description="Disordered" evidence="1">
    <location>
        <begin position="130"/>
        <end position="160"/>
    </location>
</feature>
<organism evidence="2 3">
    <name type="scientific">Pseudoclavibacter chungangensis</name>
    <dbReference type="NCBI Taxonomy" id="587635"/>
    <lineage>
        <taxon>Bacteria</taxon>
        <taxon>Bacillati</taxon>
        <taxon>Actinomycetota</taxon>
        <taxon>Actinomycetes</taxon>
        <taxon>Micrococcales</taxon>
        <taxon>Microbacteriaceae</taxon>
        <taxon>Pseudoclavibacter</taxon>
    </lineage>
</organism>
<evidence type="ECO:0000313" key="2">
    <source>
        <dbReference type="EMBL" id="KAB1660283.1"/>
    </source>
</evidence>
<protein>
    <submittedName>
        <fullName evidence="2">Uncharacterized protein</fullName>
    </submittedName>
</protein>
<dbReference type="Proteomes" id="UP000467240">
    <property type="component" value="Unassembled WGS sequence"/>
</dbReference>
<accession>A0A7J5C2K9</accession>